<reference evidence="2" key="1">
    <citation type="submission" date="2018-05" db="EMBL/GenBank/DDBJ databases">
        <authorList>
            <person name="Lanie J.A."/>
            <person name="Ng W.-L."/>
            <person name="Kazmierczak K.M."/>
            <person name="Andrzejewski T.M."/>
            <person name="Davidsen T.M."/>
            <person name="Wayne K.J."/>
            <person name="Tettelin H."/>
            <person name="Glass J.I."/>
            <person name="Rusch D."/>
            <person name="Podicherti R."/>
            <person name="Tsui H.-C.T."/>
            <person name="Winkler M.E."/>
        </authorList>
    </citation>
    <scope>NUCLEOTIDE SEQUENCE</scope>
</reference>
<sequence length="54" mass="6232">MIDLYKNLPAFLPEFMLAILSLSFLLILAFHHKAQNKFSSIFVSATLLFILFLE</sequence>
<feature type="non-terminal residue" evidence="2">
    <location>
        <position position="54"/>
    </location>
</feature>
<accession>A0A382TZW2</accession>
<keyword evidence="1" id="KW-1133">Transmembrane helix</keyword>
<feature type="transmembrane region" description="Helical" evidence="1">
    <location>
        <begin position="12"/>
        <end position="30"/>
    </location>
</feature>
<protein>
    <submittedName>
        <fullName evidence="2">Uncharacterized protein</fullName>
    </submittedName>
</protein>
<proteinExistence type="predicted"/>
<feature type="transmembrane region" description="Helical" evidence="1">
    <location>
        <begin position="37"/>
        <end position="53"/>
    </location>
</feature>
<name>A0A382TZW2_9ZZZZ</name>
<organism evidence="2">
    <name type="scientific">marine metagenome</name>
    <dbReference type="NCBI Taxonomy" id="408172"/>
    <lineage>
        <taxon>unclassified sequences</taxon>
        <taxon>metagenomes</taxon>
        <taxon>ecological metagenomes</taxon>
    </lineage>
</organism>
<keyword evidence="1" id="KW-0812">Transmembrane</keyword>
<evidence type="ECO:0000313" key="2">
    <source>
        <dbReference type="EMBL" id="SVD27589.1"/>
    </source>
</evidence>
<gene>
    <name evidence="2" type="ORF">METZ01_LOCUS380443</name>
</gene>
<dbReference type="EMBL" id="UINC01140443">
    <property type="protein sequence ID" value="SVD27589.1"/>
    <property type="molecule type" value="Genomic_DNA"/>
</dbReference>
<dbReference type="AlphaFoldDB" id="A0A382TZW2"/>
<keyword evidence="1" id="KW-0472">Membrane</keyword>
<evidence type="ECO:0000256" key="1">
    <source>
        <dbReference type="SAM" id="Phobius"/>
    </source>
</evidence>